<evidence type="ECO:0000313" key="8">
    <source>
        <dbReference type="EMBL" id="BEP27690.1"/>
    </source>
</evidence>
<feature type="domain" description="Orn/Lys/Arg decarboxylase C-terminal" evidence="7">
    <location>
        <begin position="399"/>
        <end position="466"/>
    </location>
</feature>
<organism evidence="8 9">
    <name type="scientific">Helicovermis profundi</name>
    <dbReference type="NCBI Taxonomy" id="3065157"/>
    <lineage>
        <taxon>Bacteria</taxon>
        <taxon>Bacillati</taxon>
        <taxon>Bacillota</taxon>
        <taxon>Clostridia</taxon>
        <taxon>Helicovermis</taxon>
    </lineage>
</organism>
<dbReference type="Proteomes" id="UP001321786">
    <property type="component" value="Chromosome"/>
</dbReference>
<dbReference type="AlphaFoldDB" id="A0AAU9E1I9"/>
<dbReference type="PANTHER" id="PTHR43277">
    <property type="entry name" value="ARGININE DECARBOXYLASE"/>
    <property type="match status" value="1"/>
</dbReference>
<dbReference type="InterPro" id="IPR015424">
    <property type="entry name" value="PyrdxlP-dep_Trfase"/>
</dbReference>
<keyword evidence="5" id="KW-0456">Lyase</keyword>
<evidence type="ECO:0000259" key="7">
    <source>
        <dbReference type="Pfam" id="PF03711"/>
    </source>
</evidence>
<keyword evidence="8" id="KW-0032">Aminotransferase</keyword>
<evidence type="ECO:0000256" key="1">
    <source>
        <dbReference type="ARBA" id="ARBA00001933"/>
    </source>
</evidence>
<name>A0AAU9E1I9_9FIRM</name>
<dbReference type="InterPro" id="IPR052357">
    <property type="entry name" value="Orn_Lys_Arg_decarboxylase-I"/>
</dbReference>
<comment type="cofactor">
    <cofactor evidence="1">
        <name>pyridoxal 5'-phosphate</name>
        <dbReference type="ChEBI" id="CHEBI:597326"/>
    </cofactor>
</comment>
<dbReference type="GO" id="GO:0008483">
    <property type="term" value="F:transaminase activity"/>
    <property type="evidence" value="ECO:0007669"/>
    <property type="project" value="UniProtKB-KW"/>
</dbReference>
<evidence type="ECO:0000256" key="4">
    <source>
        <dbReference type="ARBA" id="ARBA00022898"/>
    </source>
</evidence>
<dbReference type="SUPFAM" id="SSF55904">
    <property type="entry name" value="Ornithine decarboxylase C-terminal domain"/>
    <property type="match status" value="1"/>
</dbReference>
<comment type="similarity">
    <text evidence="2">Belongs to the Orn/Lys/Arg decarboxylase class-I family.</text>
</comment>
<dbReference type="InterPro" id="IPR036633">
    <property type="entry name" value="Prn/Lys/Arg_de-COase_C_sf"/>
</dbReference>
<feature type="domain" description="Orn/Lys/Arg decarboxylases family 1 pyridoxal-P attachment site" evidence="6">
    <location>
        <begin position="23"/>
        <end position="322"/>
    </location>
</feature>
<dbReference type="GO" id="GO:0016831">
    <property type="term" value="F:carboxy-lyase activity"/>
    <property type="evidence" value="ECO:0007669"/>
    <property type="project" value="UniProtKB-KW"/>
</dbReference>
<dbReference type="PANTHER" id="PTHR43277:SF4">
    <property type="entry name" value="ARGININE DECARBOXYLASE"/>
    <property type="match status" value="1"/>
</dbReference>
<evidence type="ECO:0000256" key="5">
    <source>
        <dbReference type="ARBA" id="ARBA00023239"/>
    </source>
</evidence>
<sequence>MCKNCVIYSVYTYKKKGKAIMDLYSGIKKILDEELISFHVPGHKNGRLLKEYFKDIDILKMDLTEIEGSDNLHSPNEIILESQKKASRYYNSLESFFIVNGTTAGILSMISASLEMNDTILITRDCHKSVHNSIYINKLNVLYAPVNFDDKTKLNIGPDEETMFNIIDKNPSIKAVVLTYPSYSGVCYNINKIIEYAHCKNIIVLVDEAHGAHLKLNNKLPSSAVDLGGDIIVQSTHKMLISLTQSAIIHYNSKRVDLDKFKYFLSVFQSSSPSYLLMTSLDISIDMAIENGENYVDLYLKEFEIFKSKLCTLNNFYLQNSYIMQSYSNIKVDPFKINIGINCGAILGYELEKILRKKYAIQIEYSTETMILLIASIATTKNDLDRLFTSLKEIDIYLNQKTMDKKKNEFELILLNKIPKQKYNSYITKTFNFEEILLSESVGRVSYDFIIPYPPGIPILVPGEIINLSLVNKLEKMLFSDFKVEGITNKPNYSLRVVEI</sequence>
<dbReference type="InterPro" id="IPR000310">
    <property type="entry name" value="Orn/Lys/Arg_deCO2ase_major_dom"/>
</dbReference>
<keyword evidence="8" id="KW-0808">Transferase</keyword>
<dbReference type="Pfam" id="PF01276">
    <property type="entry name" value="OKR_DC_1"/>
    <property type="match status" value="1"/>
</dbReference>
<keyword evidence="3" id="KW-0210">Decarboxylase</keyword>
<dbReference type="Pfam" id="PF03711">
    <property type="entry name" value="OKR_DC_1_C"/>
    <property type="match status" value="1"/>
</dbReference>
<dbReference type="KEGG" id="hprf:HLPR_00210"/>
<gene>
    <name evidence="8" type="ORF">HLPR_00210</name>
</gene>
<accession>A0AAU9E1I9</accession>
<reference evidence="8 9" key="1">
    <citation type="submission" date="2023-08" db="EMBL/GenBank/DDBJ databases">
        <title>Helicovermis profunda gen. nov., sp. nov., a novel mesophilic, fermentative bacterium within the Bacillota from a deep-sea hydrothermal vent chimney.</title>
        <authorList>
            <person name="Miyazaki U."/>
            <person name="Mizutani D."/>
            <person name="Hashimoto Y."/>
            <person name="Tame A."/>
            <person name="Sawayama S."/>
            <person name="Miyazaki J."/>
            <person name="Takai K."/>
            <person name="Nakagawa S."/>
        </authorList>
    </citation>
    <scope>NUCLEOTIDE SEQUENCE [LARGE SCALE GENOMIC DNA]</scope>
    <source>
        <strain evidence="8 9">S502</strain>
    </source>
</reference>
<evidence type="ECO:0000256" key="3">
    <source>
        <dbReference type="ARBA" id="ARBA00022793"/>
    </source>
</evidence>
<dbReference type="InterPro" id="IPR008286">
    <property type="entry name" value="Prn/Lys/Arg_de-COase_C"/>
</dbReference>
<dbReference type="EMBL" id="AP028654">
    <property type="protein sequence ID" value="BEP27690.1"/>
    <property type="molecule type" value="Genomic_DNA"/>
</dbReference>
<evidence type="ECO:0000256" key="2">
    <source>
        <dbReference type="ARBA" id="ARBA00010671"/>
    </source>
</evidence>
<dbReference type="SUPFAM" id="SSF53383">
    <property type="entry name" value="PLP-dependent transferases"/>
    <property type="match status" value="1"/>
</dbReference>
<keyword evidence="9" id="KW-1185">Reference proteome</keyword>
<proteinExistence type="inferred from homology"/>
<evidence type="ECO:0000259" key="6">
    <source>
        <dbReference type="Pfam" id="PF01276"/>
    </source>
</evidence>
<dbReference type="Gene3D" id="3.90.105.10">
    <property type="entry name" value="Molybdopterin biosynthesis moea protein, domain 2"/>
    <property type="match status" value="1"/>
</dbReference>
<dbReference type="InterPro" id="IPR015421">
    <property type="entry name" value="PyrdxlP-dep_Trfase_major"/>
</dbReference>
<protein>
    <submittedName>
        <fullName evidence="8">Aminotransferase class I/II-fold pyridoxal phosphate-dependent enzyme</fullName>
    </submittedName>
</protein>
<evidence type="ECO:0000313" key="9">
    <source>
        <dbReference type="Proteomes" id="UP001321786"/>
    </source>
</evidence>
<dbReference type="Gene3D" id="3.40.640.10">
    <property type="entry name" value="Type I PLP-dependent aspartate aminotransferase-like (Major domain)"/>
    <property type="match status" value="1"/>
</dbReference>
<keyword evidence="4" id="KW-0663">Pyridoxal phosphate</keyword>